<feature type="region of interest" description="Disordered" evidence="5">
    <location>
        <begin position="185"/>
        <end position="373"/>
    </location>
</feature>
<feature type="compositionally biased region" description="Acidic residues" evidence="5">
    <location>
        <begin position="329"/>
        <end position="341"/>
    </location>
</feature>
<dbReference type="GO" id="GO:0008270">
    <property type="term" value="F:zinc ion binding"/>
    <property type="evidence" value="ECO:0007669"/>
    <property type="project" value="InterPro"/>
</dbReference>
<gene>
    <name evidence="7" type="ORF">Esi_0223_0019</name>
</gene>
<keyword evidence="2" id="KW-0238">DNA-binding</keyword>
<dbReference type="Gene3D" id="4.10.240.10">
    <property type="entry name" value="Zn(2)-C6 fungal-type DNA-binding domain"/>
    <property type="match status" value="1"/>
</dbReference>
<feature type="region of interest" description="Disordered" evidence="5">
    <location>
        <begin position="80"/>
        <end position="150"/>
    </location>
</feature>
<proteinExistence type="predicted"/>
<evidence type="ECO:0000256" key="3">
    <source>
        <dbReference type="ARBA" id="ARBA00023163"/>
    </source>
</evidence>
<dbReference type="Proteomes" id="UP000002630">
    <property type="component" value="Linkage Group LG09"/>
</dbReference>
<name>D7FRX4_ECTSI</name>
<dbReference type="AlphaFoldDB" id="D7FRX4"/>
<dbReference type="InterPro" id="IPR001138">
    <property type="entry name" value="Zn2Cys6_DnaBD"/>
</dbReference>
<dbReference type="PANTHER" id="PTHR47424:SF3">
    <property type="entry name" value="REGULATORY PROTEIN GAL4"/>
    <property type="match status" value="1"/>
</dbReference>
<sequence length="373" mass="39710">MTTVRAVGAKRPRGYVAAAEEPTLPWAGRVPKPAMDADSFVDYGSGFLRKSCDSCVSSKRRCDGQDPCTRCLRRKKPCHYTERKKCGPRSGQKTGNGTRRQPASSSPPDCAGSSGADARKQRRQFMEYQQRALRTQQQQHAAVGGLARAPASAASSRYPAMAHSRPLPPHAPILSTGELSGETTCVDQTDCSDNGLPPHRVLSRDESGSSWWSLDDQGGAGAAVSARLSGGVPAPIPSSSWPQREHHRPHQQHHQGGNNDLSNDGAGVEHYGQRTGLWGGLRPGSAAGTGSGSGGSTGESWDDESEEGQGQDEEEVAALLLGLGKTTNEDFEGFSDDDEEPAPERPVRPGGVGMFREPPRHLPVSNASQELSV</sequence>
<dbReference type="InterPro" id="IPR036864">
    <property type="entry name" value="Zn2-C6_fun-type_DNA-bd_sf"/>
</dbReference>
<dbReference type="EMBL" id="FN649734">
    <property type="protein sequence ID" value="CBJ30915.1"/>
    <property type="molecule type" value="Genomic_DNA"/>
</dbReference>
<dbReference type="InParanoid" id="D7FRX4"/>
<dbReference type="GO" id="GO:0003677">
    <property type="term" value="F:DNA binding"/>
    <property type="evidence" value="ECO:0007669"/>
    <property type="project" value="UniProtKB-KW"/>
</dbReference>
<dbReference type="Pfam" id="PF00172">
    <property type="entry name" value="Zn_clus"/>
    <property type="match status" value="1"/>
</dbReference>
<evidence type="ECO:0000259" key="6">
    <source>
        <dbReference type="PROSITE" id="PS50048"/>
    </source>
</evidence>
<reference evidence="7 8" key="1">
    <citation type="journal article" date="2010" name="Nature">
        <title>The Ectocarpus genome and the independent evolution of multicellularity in brown algae.</title>
        <authorList>
            <person name="Cock J.M."/>
            <person name="Sterck L."/>
            <person name="Rouze P."/>
            <person name="Scornet D."/>
            <person name="Allen A.E."/>
            <person name="Amoutzias G."/>
            <person name="Anthouard V."/>
            <person name="Artiguenave F."/>
            <person name="Aury J.M."/>
            <person name="Badger J.H."/>
            <person name="Beszteri B."/>
            <person name="Billiau K."/>
            <person name="Bonnet E."/>
            <person name="Bothwell J.H."/>
            <person name="Bowler C."/>
            <person name="Boyen C."/>
            <person name="Brownlee C."/>
            <person name="Carrano C.J."/>
            <person name="Charrier B."/>
            <person name="Cho G.Y."/>
            <person name="Coelho S.M."/>
            <person name="Collen J."/>
            <person name="Corre E."/>
            <person name="Da Silva C."/>
            <person name="Delage L."/>
            <person name="Delaroque N."/>
            <person name="Dittami S.M."/>
            <person name="Doulbeau S."/>
            <person name="Elias M."/>
            <person name="Farnham G."/>
            <person name="Gachon C.M."/>
            <person name="Gschloessl B."/>
            <person name="Heesch S."/>
            <person name="Jabbari K."/>
            <person name="Jubin C."/>
            <person name="Kawai H."/>
            <person name="Kimura K."/>
            <person name="Kloareg B."/>
            <person name="Kupper F.C."/>
            <person name="Lang D."/>
            <person name="Le Bail A."/>
            <person name="Leblanc C."/>
            <person name="Lerouge P."/>
            <person name="Lohr M."/>
            <person name="Lopez P.J."/>
            <person name="Martens C."/>
            <person name="Maumus F."/>
            <person name="Michel G."/>
            <person name="Miranda-Saavedra D."/>
            <person name="Morales J."/>
            <person name="Moreau H."/>
            <person name="Motomura T."/>
            <person name="Nagasato C."/>
            <person name="Napoli C.A."/>
            <person name="Nelson D.R."/>
            <person name="Nyvall-Collen P."/>
            <person name="Peters A.F."/>
            <person name="Pommier C."/>
            <person name="Potin P."/>
            <person name="Poulain J."/>
            <person name="Quesneville H."/>
            <person name="Read B."/>
            <person name="Rensing S.A."/>
            <person name="Ritter A."/>
            <person name="Rousvoal S."/>
            <person name="Samanta M."/>
            <person name="Samson G."/>
            <person name="Schroeder D.C."/>
            <person name="Segurens B."/>
            <person name="Strittmatter M."/>
            <person name="Tonon T."/>
            <person name="Tregear J.W."/>
            <person name="Valentin K."/>
            <person name="von Dassow P."/>
            <person name="Yamagishi T."/>
            <person name="Van de Peer Y."/>
            <person name="Wincker P."/>
        </authorList>
    </citation>
    <scope>NUCLEOTIDE SEQUENCE [LARGE SCALE GENOMIC DNA]</scope>
    <source>
        <strain evidence="8">Ec32 / CCAP1310/4</strain>
    </source>
</reference>
<dbReference type="SUPFAM" id="SSF57701">
    <property type="entry name" value="Zn2/Cys6 DNA-binding domain"/>
    <property type="match status" value="1"/>
</dbReference>
<dbReference type="GO" id="GO:0000981">
    <property type="term" value="F:DNA-binding transcription factor activity, RNA polymerase II-specific"/>
    <property type="evidence" value="ECO:0007669"/>
    <property type="project" value="InterPro"/>
</dbReference>
<keyword evidence="8" id="KW-1185">Reference proteome</keyword>
<evidence type="ECO:0000256" key="2">
    <source>
        <dbReference type="ARBA" id="ARBA00023125"/>
    </source>
</evidence>
<keyword evidence="4" id="KW-0539">Nucleus</keyword>
<evidence type="ECO:0000256" key="4">
    <source>
        <dbReference type="ARBA" id="ARBA00023242"/>
    </source>
</evidence>
<feature type="compositionally biased region" description="Acidic residues" evidence="5">
    <location>
        <begin position="300"/>
        <end position="316"/>
    </location>
</feature>
<keyword evidence="1" id="KW-0805">Transcription regulation</keyword>
<dbReference type="PANTHER" id="PTHR47424">
    <property type="entry name" value="REGULATORY PROTEIN GAL4"/>
    <property type="match status" value="1"/>
</dbReference>
<accession>D7FRX4</accession>
<evidence type="ECO:0000313" key="7">
    <source>
        <dbReference type="EMBL" id="CBJ30915.1"/>
    </source>
</evidence>
<feature type="compositionally biased region" description="Gly residues" evidence="5">
    <location>
        <begin position="277"/>
        <end position="297"/>
    </location>
</feature>
<keyword evidence="3" id="KW-0804">Transcription</keyword>
<dbReference type="InterPro" id="IPR051127">
    <property type="entry name" value="Fungal_SecMet_Regulators"/>
</dbReference>
<evidence type="ECO:0000256" key="1">
    <source>
        <dbReference type="ARBA" id="ARBA00023015"/>
    </source>
</evidence>
<feature type="compositionally biased region" description="Low complexity" evidence="5">
    <location>
        <begin position="129"/>
        <end position="150"/>
    </location>
</feature>
<organism evidence="7 8">
    <name type="scientific">Ectocarpus siliculosus</name>
    <name type="common">Brown alga</name>
    <name type="synonym">Conferva siliculosa</name>
    <dbReference type="NCBI Taxonomy" id="2880"/>
    <lineage>
        <taxon>Eukaryota</taxon>
        <taxon>Sar</taxon>
        <taxon>Stramenopiles</taxon>
        <taxon>Ochrophyta</taxon>
        <taxon>PX clade</taxon>
        <taxon>Phaeophyceae</taxon>
        <taxon>Ectocarpales</taxon>
        <taxon>Ectocarpaceae</taxon>
        <taxon>Ectocarpus</taxon>
    </lineage>
</organism>
<dbReference type="CDD" id="cd00067">
    <property type="entry name" value="GAL4"/>
    <property type="match status" value="1"/>
</dbReference>
<dbReference type="PROSITE" id="PS50048">
    <property type="entry name" value="ZN2_CY6_FUNGAL_2"/>
    <property type="match status" value="1"/>
</dbReference>
<feature type="compositionally biased region" description="Polar residues" evidence="5">
    <location>
        <begin position="91"/>
        <end position="107"/>
    </location>
</feature>
<dbReference type="SMART" id="SM00066">
    <property type="entry name" value="GAL4"/>
    <property type="match status" value="1"/>
</dbReference>
<dbReference type="EMBL" id="FN648402">
    <property type="protein sequence ID" value="CBJ30915.1"/>
    <property type="molecule type" value="Genomic_DNA"/>
</dbReference>
<feature type="domain" description="Zn(2)-C6 fungal-type" evidence="6">
    <location>
        <begin position="51"/>
        <end position="80"/>
    </location>
</feature>
<protein>
    <submittedName>
        <fullName evidence="7">Monocarboxylate permease, putative</fullName>
    </submittedName>
</protein>
<dbReference type="OrthoDB" id="3362851at2759"/>
<evidence type="ECO:0000313" key="8">
    <source>
        <dbReference type="Proteomes" id="UP000002630"/>
    </source>
</evidence>
<evidence type="ECO:0000256" key="5">
    <source>
        <dbReference type="SAM" id="MobiDB-lite"/>
    </source>
</evidence>